<sequence>MKGHSSDKKRQCSAEAVCFHFDIPNSGIISQWLQTFEKQGIDGLLPKPKGRPRMKPTYHRSTFE</sequence>
<dbReference type="Pfam" id="PF13518">
    <property type="entry name" value="HTH_28"/>
    <property type="match status" value="1"/>
</dbReference>
<evidence type="ECO:0000313" key="5">
    <source>
        <dbReference type="Proteomes" id="UP000955338"/>
    </source>
</evidence>
<dbReference type="EMBL" id="CP022011">
    <property type="protein sequence ID" value="QDJ14958.1"/>
    <property type="molecule type" value="Genomic_DNA"/>
</dbReference>
<dbReference type="InterPro" id="IPR010921">
    <property type="entry name" value="Trp_repressor/repl_initiator"/>
</dbReference>
<accession>A0A8E3S8N3</accession>
<reference evidence="4" key="1">
    <citation type="submission" date="2017-06" db="EMBL/GenBank/DDBJ databases">
        <title>Genome sequencing of pathogenic and non-pathogenic strains within Bisgaard taxon 40.</title>
        <authorList>
            <person name="Ladner J.T."/>
            <person name="Lovett S.P."/>
            <person name="Koroleva G."/>
            <person name="Lorch J.M."/>
        </authorList>
    </citation>
    <scope>NUCLEOTIDE SEQUENCE</scope>
    <source>
        <strain evidence="4">27576-1-I1</strain>
    </source>
</reference>
<dbReference type="PANTHER" id="PTHR33795:SF1">
    <property type="entry name" value="INSERTION ELEMENT IS150 PROTEIN INSJ"/>
    <property type="match status" value="1"/>
</dbReference>
<dbReference type="InterPro" id="IPR055247">
    <property type="entry name" value="InsJ-like_HTH"/>
</dbReference>
<feature type="region of interest" description="Disordered" evidence="2">
    <location>
        <begin position="43"/>
        <end position="64"/>
    </location>
</feature>
<name>A0A8E3S8N3_9PAST</name>
<evidence type="ECO:0000313" key="4">
    <source>
        <dbReference type="EMBL" id="QDJ14958.1"/>
    </source>
</evidence>
<dbReference type="InterPro" id="IPR052057">
    <property type="entry name" value="IS150/IS1296_orfA-like"/>
</dbReference>
<evidence type="ECO:0000259" key="3">
    <source>
        <dbReference type="Pfam" id="PF13518"/>
    </source>
</evidence>
<dbReference type="SUPFAM" id="SSF48295">
    <property type="entry name" value="TrpR-like"/>
    <property type="match status" value="1"/>
</dbReference>
<proteinExistence type="inferred from homology"/>
<keyword evidence="5" id="KW-1185">Reference proteome</keyword>
<dbReference type="GO" id="GO:0043565">
    <property type="term" value="F:sequence-specific DNA binding"/>
    <property type="evidence" value="ECO:0007669"/>
    <property type="project" value="InterPro"/>
</dbReference>
<gene>
    <name evidence="4" type="ORF">CEP48_05745</name>
</gene>
<feature type="domain" description="Insertion element IS150 protein InsJ-like helix-turn-helix" evidence="3">
    <location>
        <begin position="13"/>
        <end position="53"/>
    </location>
</feature>
<dbReference type="PANTHER" id="PTHR33795">
    <property type="entry name" value="INSERTION ELEMENT IS150 PROTEIN INSJ"/>
    <property type="match status" value="1"/>
</dbReference>
<protein>
    <recommendedName>
        <fullName evidence="3">Insertion element IS150 protein InsJ-like helix-turn-helix domain-containing protein</fullName>
    </recommendedName>
</protein>
<feature type="compositionally biased region" description="Basic residues" evidence="2">
    <location>
        <begin position="48"/>
        <end position="58"/>
    </location>
</feature>
<dbReference type="Proteomes" id="UP000955338">
    <property type="component" value="Chromosome"/>
</dbReference>
<evidence type="ECO:0000256" key="2">
    <source>
        <dbReference type="SAM" id="MobiDB-lite"/>
    </source>
</evidence>
<dbReference type="AlphaFoldDB" id="A0A8E3S8N3"/>
<evidence type="ECO:0000256" key="1">
    <source>
        <dbReference type="ARBA" id="ARBA00038232"/>
    </source>
</evidence>
<comment type="similarity">
    <text evidence="1">Belongs to the IS150/IS1296 orfA family.</text>
</comment>
<organism evidence="4 5">
    <name type="scientific">Mergibacter septicus</name>
    <dbReference type="NCBI Taxonomy" id="221402"/>
    <lineage>
        <taxon>Bacteria</taxon>
        <taxon>Pseudomonadati</taxon>
        <taxon>Pseudomonadota</taxon>
        <taxon>Gammaproteobacteria</taxon>
        <taxon>Pasteurellales</taxon>
        <taxon>Pasteurellaceae</taxon>
        <taxon>Mergibacter</taxon>
    </lineage>
</organism>